<proteinExistence type="predicted"/>
<reference evidence="3" key="1">
    <citation type="submission" date="2019-10" db="EMBL/GenBank/DDBJ databases">
        <title>Conservation and host-specific expression of non-tandemly repeated heterogenous ribosome RNA gene in arbuscular mycorrhizal fungi.</title>
        <authorList>
            <person name="Maeda T."/>
            <person name="Kobayashi Y."/>
            <person name="Nakagawa T."/>
            <person name="Ezawa T."/>
            <person name="Yamaguchi K."/>
            <person name="Bino T."/>
            <person name="Nishimoto Y."/>
            <person name="Shigenobu S."/>
            <person name="Kawaguchi M."/>
        </authorList>
    </citation>
    <scope>NUCLEOTIDE SEQUENCE</scope>
    <source>
        <strain evidence="3">HR1</strain>
    </source>
</reference>
<evidence type="ECO:0000313" key="4">
    <source>
        <dbReference type="Proteomes" id="UP000615446"/>
    </source>
</evidence>
<dbReference type="AlphaFoldDB" id="A0A8H3L6P1"/>
<feature type="transmembrane region" description="Helical" evidence="2">
    <location>
        <begin position="58"/>
        <end position="77"/>
    </location>
</feature>
<accession>A0A8H3L6P1</accession>
<sequence length="1008" mass="115475">MLTIKELTRKEMARIKEIEAIKNAPPIKLFDDYEDFKIFDDDEPVDLNHLINARSEGITAFPFVSIAFTIASVYGFVQFVQLLSGGNLFTIGNEYMDIELTCRLHKSPGKYVIQVNTGNTVGSLVEEIKRVFDCNEARDIVLWKTNLPNELEDAFKNLILAEGDNLTELTAGELNRFWGEDLGRPLKDHTHIIIDSPALVYKQEIDRLREESELYLDENASDYIIPSGPRTGGSYLKDLFHAKIIRVNDVLRMEKPNKGVHIRCKVTNFDEGILSVTLIDHNEEQKGGIFLLRQLEEWLLKHSFDAENRTSDYDNSGDNIEIIRNERLLGSIRMRRNCYIYNQKNRKDSTKSESKQDADSSEILSRLSITGNNVLSISKESICEIRQILNDPNVLDMFFGSEEPPYVKQNLYIVVNRMPEIKLQSLGEFMIIYIEWGTFTENLPLNDPPQEALSSKDIEKFNNILDTELGDDFRSKHHNLIAISLYWKIRNGLYENVPAIVFYVIRKNILPHNNTFFPGNIGGFITDVCEGFYEPSVIKRGEIDCCEYKEMVSPGSSIGVKSRVGTLGFFVKDSNQKIYLMTNEQVVSGYNSEYIHQPSVFDYIGRSLDDLASSLKTLEELLFKDKQLNDSEKKLIMIESFNPKNVMNEEHGKLHSALIEKLKELESVISILNEVIVEEDGNNIKHQDLLRMLETFNKLLMFRTENELENEKKEELQVELEKLEELQIMFKLNRLECEFNKMKEEWNEISNTDNEFFKNKLSKKLKFLDTKYQTCIENKKKFESAKQKDTKFALITKGIRDNYKFGQYKYGVDAAIALILTDKREYNPSNSNLAIRDSSFNVYNIPKIRLSGLKENIDDSASRRIFKVGRTTGLTEGEIKEIPISVNTENIMRRQVGIFHDILMEGDKILRNKDIWLDRQILVKAKKGTFMDGGDSGCAWFDIDGNVVALGFLSLGTFILHGVVSWATSISKLVGDGSSGRNHLMQAVTGEIIGLIIGEDFLSYPPSR</sequence>
<protein>
    <submittedName>
        <fullName evidence="3">Uncharacterized protein</fullName>
    </submittedName>
</protein>
<comment type="caution">
    <text evidence="3">The sequence shown here is derived from an EMBL/GenBank/DDBJ whole genome shotgun (WGS) entry which is preliminary data.</text>
</comment>
<dbReference type="EMBL" id="BLAL01000061">
    <property type="protein sequence ID" value="GES82557.1"/>
    <property type="molecule type" value="Genomic_DNA"/>
</dbReference>
<dbReference type="OrthoDB" id="2326926at2759"/>
<name>A0A8H3L6P1_9GLOM</name>
<keyword evidence="1" id="KW-0175">Coiled coil</keyword>
<keyword evidence="2" id="KW-0812">Transmembrane</keyword>
<dbReference type="Proteomes" id="UP000615446">
    <property type="component" value="Unassembled WGS sequence"/>
</dbReference>
<keyword evidence="2" id="KW-1133">Transmembrane helix</keyword>
<organism evidence="3 4">
    <name type="scientific">Rhizophagus clarus</name>
    <dbReference type="NCBI Taxonomy" id="94130"/>
    <lineage>
        <taxon>Eukaryota</taxon>
        <taxon>Fungi</taxon>
        <taxon>Fungi incertae sedis</taxon>
        <taxon>Mucoromycota</taxon>
        <taxon>Glomeromycotina</taxon>
        <taxon>Glomeromycetes</taxon>
        <taxon>Glomerales</taxon>
        <taxon>Glomeraceae</taxon>
        <taxon>Rhizophagus</taxon>
    </lineage>
</organism>
<evidence type="ECO:0000256" key="1">
    <source>
        <dbReference type="SAM" id="Coils"/>
    </source>
</evidence>
<evidence type="ECO:0000256" key="2">
    <source>
        <dbReference type="SAM" id="Phobius"/>
    </source>
</evidence>
<feature type="coiled-coil region" evidence="1">
    <location>
        <begin position="701"/>
        <end position="752"/>
    </location>
</feature>
<keyword evidence="2" id="KW-0472">Membrane</keyword>
<gene>
    <name evidence="3" type="ORF">RCL2_000975300</name>
</gene>
<evidence type="ECO:0000313" key="3">
    <source>
        <dbReference type="EMBL" id="GES82557.1"/>
    </source>
</evidence>